<dbReference type="PROSITE" id="PS51257">
    <property type="entry name" value="PROKAR_LIPOPROTEIN"/>
    <property type="match status" value="1"/>
</dbReference>
<dbReference type="CDD" id="cd05233">
    <property type="entry name" value="SDR_c"/>
    <property type="match status" value="1"/>
</dbReference>
<sequence>MPSRSVIITGAAHGVGAACAKKFAAAGDRLVLADVNEEAGRAIAEELREAGAEAAFVHADVTNRLHVHNVVAEALDAYDRIDVLAHTVIEKFSAPFLETTEEDFERIVAANLRGAFLINQAVAKHFTKQAANADAGARPGVIVNIGSVEAVTAAADHVAFAASQGGLQQLTKAVALALSPHGVRANLVGVGAIKGEMDQNTEQKKVRAATPLKRIGDPEEVADVVFFLASDAASYVTGQCLYVDGGRLAQTDGGTEEAVKE</sequence>
<evidence type="ECO:0000313" key="3">
    <source>
        <dbReference type="EMBL" id="VAW08474.1"/>
    </source>
</evidence>
<keyword evidence="2 3" id="KW-0560">Oxidoreductase</keyword>
<dbReference type="EMBL" id="UOEH01000664">
    <property type="protein sequence ID" value="VAW08474.1"/>
    <property type="molecule type" value="Genomic_DNA"/>
</dbReference>
<gene>
    <name evidence="3" type="ORF">MNBD_ALPHA05-1341</name>
</gene>
<organism evidence="3">
    <name type="scientific">hydrothermal vent metagenome</name>
    <dbReference type="NCBI Taxonomy" id="652676"/>
    <lineage>
        <taxon>unclassified sequences</taxon>
        <taxon>metagenomes</taxon>
        <taxon>ecological metagenomes</taxon>
    </lineage>
</organism>
<dbReference type="FunFam" id="3.40.50.720:FF:000084">
    <property type="entry name" value="Short-chain dehydrogenase reductase"/>
    <property type="match status" value="1"/>
</dbReference>
<evidence type="ECO:0000256" key="2">
    <source>
        <dbReference type="ARBA" id="ARBA00023002"/>
    </source>
</evidence>
<dbReference type="InterPro" id="IPR036291">
    <property type="entry name" value="NAD(P)-bd_dom_sf"/>
</dbReference>
<dbReference type="PRINTS" id="PR00081">
    <property type="entry name" value="GDHRDH"/>
</dbReference>
<dbReference type="AlphaFoldDB" id="A0A3B0TIJ8"/>
<dbReference type="Pfam" id="PF13561">
    <property type="entry name" value="adh_short_C2"/>
    <property type="match status" value="1"/>
</dbReference>
<protein>
    <submittedName>
        <fullName evidence="3">3-oxoacyl-[acyl-carrier protein] reductase</fullName>
        <ecNumber evidence="3">1.1.1.100</ecNumber>
    </submittedName>
</protein>
<dbReference type="PANTHER" id="PTHR24321">
    <property type="entry name" value="DEHYDROGENASES, SHORT CHAIN"/>
    <property type="match status" value="1"/>
</dbReference>
<dbReference type="GO" id="GO:0004316">
    <property type="term" value="F:3-oxoacyl-[acyl-carrier-protein] reductase (NADPH) activity"/>
    <property type="evidence" value="ECO:0007669"/>
    <property type="project" value="UniProtKB-EC"/>
</dbReference>
<dbReference type="PANTHER" id="PTHR24321:SF8">
    <property type="entry name" value="ESTRADIOL 17-BETA-DEHYDROGENASE 8-RELATED"/>
    <property type="match status" value="1"/>
</dbReference>
<reference evidence="3" key="1">
    <citation type="submission" date="2018-06" db="EMBL/GenBank/DDBJ databases">
        <authorList>
            <person name="Zhirakovskaya E."/>
        </authorList>
    </citation>
    <scope>NUCLEOTIDE SEQUENCE</scope>
</reference>
<accession>A0A3B0TIJ8</accession>
<evidence type="ECO:0000256" key="1">
    <source>
        <dbReference type="ARBA" id="ARBA00006484"/>
    </source>
</evidence>
<dbReference type="Gene3D" id="3.40.50.720">
    <property type="entry name" value="NAD(P)-binding Rossmann-like Domain"/>
    <property type="match status" value="1"/>
</dbReference>
<comment type="similarity">
    <text evidence="1">Belongs to the short-chain dehydrogenases/reductases (SDR) family.</text>
</comment>
<name>A0A3B0TIJ8_9ZZZZ</name>
<dbReference type="SUPFAM" id="SSF51735">
    <property type="entry name" value="NAD(P)-binding Rossmann-fold domains"/>
    <property type="match status" value="1"/>
</dbReference>
<proteinExistence type="inferred from homology"/>
<dbReference type="InterPro" id="IPR002347">
    <property type="entry name" value="SDR_fam"/>
</dbReference>
<dbReference type="EC" id="1.1.1.100" evidence="3"/>